<dbReference type="SUPFAM" id="SSF52172">
    <property type="entry name" value="CheY-like"/>
    <property type="match status" value="1"/>
</dbReference>
<dbReference type="GO" id="GO:0003677">
    <property type="term" value="F:DNA binding"/>
    <property type="evidence" value="ECO:0007669"/>
    <property type="project" value="UniProtKB-KW"/>
</dbReference>
<feature type="domain" description="Response regulatory" evidence="5">
    <location>
        <begin position="5"/>
        <end position="121"/>
    </location>
</feature>
<dbReference type="CDD" id="cd17535">
    <property type="entry name" value="REC_NarL-like"/>
    <property type="match status" value="1"/>
</dbReference>
<sequence length="214" mass="23987">MGKVRVLLADDQTVIRDALSTYFLNDDRIKVVAVAENGHDALQKTEQFSPDVVLTDLNMPVLSGQELSVRLRQLYPSVKVIVLTMINEDRHVKKALSTGVDGYVLKNSEKSELRAAILQVMSGECYFSPQISHKIMNNLASRIKKEHVVVEMPLSLREKEILRLIVQEYSNSEIANELLISTKTVDAHKRNLMEKTGSKNLIGLAIYAVEKGLV</sequence>
<evidence type="ECO:0000259" key="5">
    <source>
        <dbReference type="PROSITE" id="PS50110"/>
    </source>
</evidence>
<dbReference type="PRINTS" id="PR00038">
    <property type="entry name" value="HTHLUXR"/>
</dbReference>
<dbReference type="PROSITE" id="PS50110">
    <property type="entry name" value="RESPONSE_REGULATORY"/>
    <property type="match status" value="1"/>
</dbReference>
<organism evidence="6 7">
    <name type="scientific">Roseivirga thermotolerans</name>
    <dbReference type="NCBI Taxonomy" id="1758176"/>
    <lineage>
        <taxon>Bacteria</taxon>
        <taxon>Pseudomonadati</taxon>
        <taxon>Bacteroidota</taxon>
        <taxon>Cytophagia</taxon>
        <taxon>Cytophagales</taxon>
        <taxon>Roseivirgaceae</taxon>
        <taxon>Roseivirga</taxon>
    </lineage>
</organism>
<feature type="modified residue" description="4-aspartylphosphate" evidence="3">
    <location>
        <position position="56"/>
    </location>
</feature>
<dbReference type="Pfam" id="PF00072">
    <property type="entry name" value="Response_reg"/>
    <property type="match status" value="1"/>
</dbReference>
<accession>A0ABQ3I609</accession>
<protein>
    <submittedName>
        <fullName evidence="6">DNA-binding response regulator</fullName>
    </submittedName>
</protein>
<keyword evidence="7" id="KW-1185">Reference proteome</keyword>
<reference evidence="7" key="1">
    <citation type="journal article" date="2019" name="Int. J. Syst. Evol. Microbiol.">
        <title>The Global Catalogue of Microorganisms (GCM) 10K type strain sequencing project: providing services to taxonomists for standard genome sequencing and annotation.</title>
        <authorList>
            <consortium name="The Broad Institute Genomics Platform"/>
            <consortium name="The Broad Institute Genome Sequencing Center for Infectious Disease"/>
            <person name="Wu L."/>
            <person name="Ma J."/>
        </authorList>
    </citation>
    <scope>NUCLEOTIDE SEQUENCE [LARGE SCALE GENOMIC DNA]</scope>
    <source>
        <strain evidence="7">CGMCC 1.15111</strain>
    </source>
</reference>
<gene>
    <name evidence="6" type="ORF">GCM10011340_12870</name>
</gene>
<dbReference type="EMBL" id="BNAG01000002">
    <property type="protein sequence ID" value="GHE59586.1"/>
    <property type="molecule type" value="Genomic_DNA"/>
</dbReference>
<dbReference type="InterPro" id="IPR058245">
    <property type="entry name" value="NreC/VraR/RcsB-like_REC"/>
</dbReference>
<evidence type="ECO:0000256" key="1">
    <source>
        <dbReference type="ARBA" id="ARBA00022553"/>
    </source>
</evidence>
<dbReference type="InterPro" id="IPR016032">
    <property type="entry name" value="Sig_transdc_resp-reg_C-effctor"/>
</dbReference>
<feature type="domain" description="HTH luxR-type" evidence="4">
    <location>
        <begin position="147"/>
        <end position="212"/>
    </location>
</feature>
<dbReference type="PANTHER" id="PTHR43214">
    <property type="entry name" value="TWO-COMPONENT RESPONSE REGULATOR"/>
    <property type="match status" value="1"/>
</dbReference>
<dbReference type="SMART" id="SM00448">
    <property type="entry name" value="REC"/>
    <property type="match status" value="1"/>
</dbReference>
<keyword evidence="1 3" id="KW-0597">Phosphoprotein</keyword>
<evidence type="ECO:0000313" key="6">
    <source>
        <dbReference type="EMBL" id="GHE59586.1"/>
    </source>
</evidence>
<dbReference type="InterPro" id="IPR039420">
    <property type="entry name" value="WalR-like"/>
</dbReference>
<dbReference type="PROSITE" id="PS50043">
    <property type="entry name" value="HTH_LUXR_2"/>
    <property type="match status" value="1"/>
</dbReference>
<dbReference type="InterPro" id="IPR000792">
    <property type="entry name" value="Tscrpt_reg_LuxR_C"/>
</dbReference>
<dbReference type="RefSeq" id="WP_189629410.1">
    <property type="nucleotide sequence ID" value="NZ_BNAG01000002.1"/>
</dbReference>
<dbReference type="Gene3D" id="3.40.50.2300">
    <property type="match status" value="1"/>
</dbReference>
<dbReference type="SUPFAM" id="SSF46894">
    <property type="entry name" value="C-terminal effector domain of the bipartite response regulators"/>
    <property type="match status" value="1"/>
</dbReference>
<dbReference type="Proteomes" id="UP000658258">
    <property type="component" value="Unassembled WGS sequence"/>
</dbReference>
<name>A0ABQ3I609_9BACT</name>
<evidence type="ECO:0000256" key="3">
    <source>
        <dbReference type="PROSITE-ProRule" id="PRU00169"/>
    </source>
</evidence>
<dbReference type="CDD" id="cd06170">
    <property type="entry name" value="LuxR_C_like"/>
    <property type="match status" value="1"/>
</dbReference>
<dbReference type="Pfam" id="PF00196">
    <property type="entry name" value="GerE"/>
    <property type="match status" value="1"/>
</dbReference>
<comment type="caution">
    <text evidence="6">The sequence shown here is derived from an EMBL/GenBank/DDBJ whole genome shotgun (WGS) entry which is preliminary data.</text>
</comment>
<keyword evidence="2 6" id="KW-0238">DNA-binding</keyword>
<evidence type="ECO:0000256" key="2">
    <source>
        <dbReference type="ARBA" id="ARBA00023125"/>
    </source>
</evidence>
<proteinExistence type="predicted"/>
<evidence type="ECO:0000259" key="4">
    <source>
        <dbReference type="PROSITE" id="PS50043"/>
    </source>
</evidence>
<evidence type="ECO:0000313" key="7">
    <source>
        <dbReference type="Proteomes" id="UP000658258"/>
    </source>
</evidence>
<dbReference type="SMART" id="SM00421">
    <property type="entry name" value="HTH_LUXR"/>
    <property type="match status" value="1"/>
</dbReference>
<dbReference type="InterPro" id="IPR011006">
    <property type="entry name" value="CheY-like_superfamily"/>
</dbReference>
<dbReference type="InterPro" id="IPR001789">
    <property type="entry name" value="Sig_transdc_resp-reg_receiver"/>
</dbReference>